<proteinExistence type="predicted"/>
<protein>
    <submittedName>
        <fullName evidence="1">Uncharacterized protein</fullName>
    </submittedName>
</protein>
<dbReference type="Proteomes" id="UP000800200">
    <property type="component" value="Unassembled WGS sequence"/>
</dbReference>
<dbReference type="OrthoDB" id="4940137at2759"/>
<sequence length="293" mass="34426">MITLTAVETNDDRAFPQKFLDEGHIQHEEAKRHSQRVLRSVARRTSLEVLKTLSWDNRGLAEAFAQYLMRREKSRIGTLSTIRLYLRQLSAVYRKYTGEHLESRLRDHFVAVAKLKITRLFGLRQEPKHKKVLNPSGFTYLAHFRWVRDKKTTVKIGLDRLVDSLIRDFLIWTGCRRHELVYAQPKDKKKKIKEHDEESDAYTDVNESNPYILPRPGECWVCGGVNERTKAQHQVLCWEDINLWILHDPMRNGGQDYLAMQVLLRFHKGHNKEIGPTWFPFVVEKLLLLCPIS</sequence>
<reference evidence="1" key="1">
    <citation type="journal article" date="2020" name="Stud. Mycol.">
        <title>101 Dothideomycetes genomes: a test case for predicting lifestyles and emergence of pathogens.</title>
        <authorList>
            <person name="Haridas S."/>
            <person name="Albert R."/>
            <person name="Binder M."/>
            <person name="Bloem J."/>
            <person name="Labutti K."/>
            <person name="Salamov A."/>
            <person name="Andreopoulos B."/>
            <person name="Baker S."/>
            <person name="Barry K."/>
            <person name="Bills G."/>
            <person name="Bluhm B."/>
            <person name="Cannon C."/>
            <person name="Castanera R."/>
            <person name="Culley D."/>
            <person name="Daum C."/>
            <person name="Ezra D."/>
            <person name="Gonzalez J."/>
            <person name="Henrissat B."/>
            <person name="Kuo A."/>
            <person name="Liang C."/>
            <person name="Lipzen A."/>
            <person name="Lutzoni F."/>
            <person name="Magnuson J."/>
            <person name="Mondo S."/>
            <person name="Nolan M."/>
            <person name="Ohm R."/>
            <person name="Pangilinan J."/>
            <person name="Park H.-J."/>
            <person name="Ramirez L."/>
            <person name="Alfaro M."/>
            <person name="Sun H."/>
            <person name="Tritt A."/>
            <person name="Yoshinaga Y."/>
            <person name="Zwiers L.-H."/>
            <person name="Turgeon B."/>
            <person name="Goodwin S."/>
            <person name="Spatafora J."/>
            <person name="Crous P."/>
            <person name="Grigoriev I."/>
        </authorList>
    </citation>
    <scope>NUCLEOTIDE SEQUENCE</scope>
    <source>
        <strain evidence="1">CBS 207.26</strain>
    </source>
</reference>
<dbReference type="PANTHER" id="PTHR37535:SF4">
    <property type="entry name" value="FLUG DOMAIN-CONTAINING PROTEIN"/>
    <property type="match status" value="1"/>
</dbReference>
<evidence type="ECO:0000313" key="2">
    <source>
        <dbReference type="Proteomes" id="UP000800200"/>
    </source>
</evidence>
<dbReference type="AlphaFoldDB" id="A0A6A6DJ97"/>
<evidence type="ECO:0000313" key="1">
    <source>
        <dbReference type="EMBL" id="KAF2179594.1"/>
    </source>
</evidence>
<dbReference type="EMBL" id="ML994665">
    <property type="protein sequence ID" value="KAF2179594.1"/>
    <property type="molecule type" value="Genomic_DNA"/>
</dbReference>
<organism evidence="1 2">
    <name type="scientific">Zopfia rhizophila CBS 207.26</name>
    <dbReference type="NCBI Taxonomy" id="1314779"/>
    <lineage>
        <taxon>Eukaryota</taxon>
        <taxon>Fungi</taxon>
        <taxon>Dikarya</taxon>
        <taxon>Ascomycota</taxon>
        <taxon>Pezizomycotina</taxon>
        <taxon>Dothideomycetes</taxon>
        <taxon>Dothideomycetes incertae sedis</taxon>
        <taxon>Zopfiaceae</taxon>
        <taxon>Zopfia</taxon>
    </lineage>
</organism>
<keyword evidence="2" id="KW-1185">Reference proteome</keyword>
<dbReference type="PANTHER" id="PTHR37535">
    <property type="entry name" value="FLUG DOMAIN PROTEIN"/>
    <property type="match status" value="1"/>
</dbReference>
<accession>A0A6A6DJ97</accession>
<name>A0A6A6DJ97_9PEZI</name>
<gene>
    <name evidence="1" type="ORF">K469DRAFT_693963</name>
</gene>